<keyword evidence="5" id="KW-0863">Zinc-finger</keyword>
<proteinExistence type="predicted"/>
<evidence type="ECO:0000313" key="9">
    <source>
        <dbReference type="Proteomes" id="UP000737018"/>
    </source>
</evidence>
<keyword evidence="6" id="KW-0833">Ubl conjugation pathway</keyword>
<dbReference type="Proteomes" id="UP000737018">
    <property type="component" value="Unassembled WGS sequence"/>
</dbReference>
<dbReference type="AlphaFoldDB" id="A0A8J4QM88"/>
<evidence type="ECO:0000256" key="3">
    <source>
        <dbReference type="ARBA" id="ARBA00022679"/>
    </source>
</evidence>
<keyword evidence="7" id="KW-0862">Zinc</keyword>
<organism evidence="8 9">
    <name type="scientific">Castanea mollissima</name>
    <name type="common">Chinese chestnut</name>
    <dbReference type="NCBI Taxonomy" id="60419"/>
    <lineage>
        <taxon>Eukaryota</taxon>
        <taxon>Viridiplantae</taxon>
        <taxon>Streptophyta</taxon>
        <taxon>Embryophyta</taxon>
        <taxon>Tracheophyta</taxon>
        <taxon>Spermatophyta</taxon>
        <taxon>Magnoliopsida</taxon>
        <taxon>eudicotyledons</taxon>
        <taxon>Gunneridae</taxon>
        <taxon>Pentapetalae</taxon>
        <taxon>rosids</taxon>
        <taxon>fabids</taxon>
        <taxon>Fagales</taxon>
        <taxon>Fagaceae</taxon>
        <taxon>Castanea</taxon>
    </lineage>
</organism>
<keyword evidence="3" id="KW-0808">Transferase</keyword>
<evidence type="ECO:0000256" key="5">
    <source>
        <dbReference type="ARBA" id="ARBA00022771"/>
    </source>
</evidence>
<comment type="caution">
    <text evidence="8">The sequence shown here is derived from an EMBL/GenBank/DDBJ whole genome shotgun (WGS) entry which is preliminary data.</text>
</comment>
<keyword evidence="4" id="KW-0479">Metal-binding</keyword>
<gene>
    <name evidence="8" type="ORF">CMV_019979</name>
</gene>
<protein>
    <recommendedName>
        <fullName evidence="2">RING-type E3 ubiquitin transferase</fullName>
        <ecNumber evidence="2">2.3.2.27</ecNumber>
    </recommendedName>
</protein>
<sequence length="126" mass="14093">MFKINWQGSQCIVHDTGLYVYDQHRDMRLDIDNMSYEELLALEETMGTVSTTLTEETLSECLKRSIYESIAPEDAAAGCIGENDVGKKDDVQCSICQRGKSGTGLSMLLEMNWVDCSVSTSFMWTA</sequence>
<dbReference type="PANTHER" id="PTHR22937">
    <property type="entry name" value="E3 UBIQUITIN-PROTEIN LIGASE RNF165"/>
    <property type="match status" value="1"/>
</dbReference>
<evidence type="ECO:0000256" key="1">
    <source>
        <dbReference type="ARBA" id="ARBA00000900"/>
    </source>
</evidence>
<accession>A0A8J4QM88</accession>
<dbReference type="InterPro" id="IPR045191">
    <property type="entry name" value="MBR1/2-like"/>
</dbReference>
<evidence type="ECO:0000256" key="6">
    <source>
        <dbReference type="ARBA" id="ARBA00022786"/>
    </source>
</evidence>
<dbReference type="GO" id="GO:0061630">
    <property type="term" value="F:ubiquitin protein ligase activity"/>
    <property type="evidence" value="ECO:0007669"/>
    <property type="project" value="UniProtKB-EC"/>
</dbReference>
<name>A0A8J4QM88_9ROSI</name>
<keyword evidence="9" id="KW-1185">Reference proteome</keyword>
<dbReference type="GO" id="GO:0008270">
    <property type="term" value="F:zinc ion binding"/>
    <property type="evidence" value="ECO:0007669"/>
    <property type="project" value="UniProtKB-KW"/>
</dbReference>
<reference evidence="8" key="1">
    <citation type="submission" date="2020-03" db="EMBL/GenBank/DDBJ databases">
        <title>Castanea mollissima Vanexum genome sequencing.</title>
        <authorList>
            <person name="Staton M."/>
        </authorList>
    </citation>
    <scope>NUCLEOTIDE SEQUENCE</scope>
    <source>
        <tissue evidence="8">Leaf</tissue>
    </source>
</reference>
<evidence type="ECO:0000313" key="8">
    <source>
        <dbReference type="EMBL" id="KAF3954711.1"/>
    </source>
</evidence>
<dbReference type="EC" id="2.3.2.27" evidence="2"/>
<dbReference type="PANTHER" id="PTHR22937:SF136">
    <property type="entry name" value="RING-TYPE E3 UBIQUITIN TRANSFERASE"/>
    <property type="match status" value="1"/>
</dbReference>
<comment type="catalytic activity">
    <reaction evidence="1">
        <text>S-ubiquitinyl-[E2 ubiquitin-conjugating enzyme]-L-cysteine + [acceptor protein]-L-lysine = [E2 ubiquitin-conjugating enzyme]-L-cysteine + N(6)-ubiquitinyl-[acceptor protein]-L-lysine.</text>
        <dbReference type="EC" id="2.3.2.27"/>
    </reaction>
</comment>
<dbReference type="EMBL" id="JRKL02003611">
    <property type="protein sequence ID" value="KAF3954711.1"/>
    <property type="molecule type" value="Genomic_DNA"/>
</dbReference>
<evidence type="ECO:0000256" key="7">
    <source>
        <dbReference type="ARBA" id="ARBA00022833"/>
    </source>
</evidence>
<evidence type="ECO:0000256" key="4">
    <source>
        <dbReference type="ARBA" id="ARBA00022723"/>
    </source>
</evidence>
<dbReference type="OrthoDB" id="1731734at2759"/>
<evidence type="ECO:0000256" key="2">
    <source>
        <dbReference type="ARBA" id="ARBA00012483"/>
    </source>
</evidence>